<dbReference type="PROSITE" id="PS51782">
    <property type="entry name" value="LYSM"/>
    <property type="match status" value="1"/>
</dbReference>
<dbReference type="PANTHER" id="PTHR34997">
    <property type="entry name" value="AM15"/>
    <property type="match status" value="1"/>
</dbReference>
<reference evidence="7 8" key="1">
    <citation type="submission" date="2017-06" db="EMBL/GenBank/DDBJ databases">
        <title>Comparative genomic analysis of Ambrosia Fusariam Clade fungi.</title>
        <authorList>
            <person name="Stajich J.E."/>
            <person name="Carrillo J."/>
            <person name="Kijimoto T."/>
            <person name="Eskalen A."/>
            <person name="O'Donnell K."/>
            <person name="Kasson M."/>
        </authorList>
    </citation>
    <scope>NUCLEOTIDE SEQUENCE [LARGE SCALE GENOMIC DNA]</scope>
    <source>
        <strain evidence="7">UCR3666</strain>
    </source>
</reference>
<feature type="compositionally biased region" description="Polar residues" evidence="4">
    <location>
        <begin position="360"/>
        <end position="377"/>
    </location>
</feature>
<keyword evidence="5" id="KW-0732">Signal</keyword>
<dbReference type="AlphaFoldDB" id="A0A3M2RQ73"/>
<comment type="caution">
    <text evidence="7">The sequence shown here is derived from an EMBL/GenBank/DDBJ whole genome shotgun (WGS) entry which is preliminary data.</text>
</comment>
<sequence length="377" mass="42278">MAWKLRFLALLQLASCYNLFESPFELPDLIPQSCREALSRDINCPFVISAEQVRDFNGLNSKAYDNPRALYCADPCRSSLGNFLDNVVVSCGDFKDGLWENISEARSTMEFTESILWAQDLFCFDYKIYPTSNSPNTKDNCKGTTYTVQKGDTCESISKAMSVATDRLIERNGLTYTCSDLLEGRSLCIEDACEIARVEQGQTCQDFVKWKWFSTIQLQSWNPTLKPLCNSRLIPNLDAVAGRYICIGPPGDIDNPEPSHPQPMKGKWRIEPLVSAKPLKTTVNSAPITTEEPWKSYKTRLPKIDVNSDDANSMPELLKYCWLTDGAWDYTLDSDGPPQDCQGLMDMYCTVHLERPSPTAPSSIPETCTPGSSVDEL</sequence>
<dbReference type="Gene3D" id="3.10.350.10">
    <property type="entry name" value="LysM domain"/>
    <property type="match status" value="1"/>
</dbReference>
<evidence type="ECO:0000256" key="5">
    <source>
        <dbReference type="SAM" id="SignalP"/>
    </source>
</evidence>
<gene>
    <name evidence="7" type="ORF">CDV36_013033</name>
</gene>
<dbReference type="EMBL" id="NKUJ01000346">
    <property type="protein sequence ID" value="RMJ07362.1"/>
    <property type="molecule type" value="Genomic_DNA"/>
</dbReference>
<dbReference type="InterPro" id="IPR036779">
    <property type="entry name" value="LysM_dom_sf"/>
</dbReference>
<keyword evidence="8" id="KW-1185">Reference proteome</keyword>
<feature type="domain" description="LysM" evidence="6">
    <location>
        <begin position="144"/>
        <end position="189"/>
    </location>
</feature>
<evidence type="ECO:0000313" key="8">
    <source>
        <dbReference type="Proteomes" id="UP000277212"/>
    </source>
</evidence>
<comment type="similarity">
    <text evidence="3">Belongs to the secreted LysM effector family.</text>
</comment>
<dbReference type="InterPro" id="IPR052210">
    <property type="entry name" value="LysM1-like"/>
</dbReference>
<dbReference type="InterPro" id="IPR018392">
    <property type="entry name" value="LysM"/>
</dbReference>
<dbReference type="SUPFAM" id="SSF54106">
    <property type="entry name" value="LysM domain"/>
    <property type="match status" value="1"/>
</dbReference>
<evidence type="ECO:0000256" key="1">
    <source>
        <dbReference type="ARBA" id="ARBA00022669"/>
    </source>
</evidence>
<dbReference type="SMART" id="SM00257">
    <property type="entry name" value="LysM"/>
    <property type="match status" value="1"/>
</dbReference>
<organism evidence="7 8">
    <name type="scientific">Fusarium kuroshium</name>
    <dbReference type="NCBI Taxonomy" id="2010991"/>
    <lineage>
        <taxon>Eukaryota</taxon>
        <taxon>Fungi</taxon>
        <taxon>Dikarya</taxon>
        <taxon>Ascomycota</taxon>
        <taxon>Pezizomycotina</taxon>
        <taxon>Sordariomycetes</taxon>
        <taxon>Hypocreomycetidae</taxon>
        <taxon>Hypocreales</taxon>
        <taxon>Nectriaceae</taxon>
        <taxon>Fusarium</taxon>
        <taxon>Fusarium solani species complex</taxon>
    </lineage>
</organism>
<evidence type="ECO:0000259" key="6">
    <source>
        <dbReference type="PROSITE" id="PS51782"/>
    </source>
</evidence>
<keyword evidence="1" id="KW-0147">Chitin-binding</keyword>
<dbReference type="OrthoDB" id="5985073at2759"/>
<dbReference type="CDD" id="cd00118">
    <property type="entry name" value="LysM"/>
    <property type="match status" value="1"/>
</dbReference>
<evidence type="ECO:0000256" key="3">
    <source>
        <dbReference type="ARBA" id="ARBA00044955"/>
    </source>
</evidence>
<evidence type="ECO:0000256" key="4">
    <source>
        <dbReference type="SAM" id="MobiDB-lite"/>
    </source>
</evidence>
<name>A0A3M2RQ73_9HYPO</name>
<feature type="signal peptide" evidence="5">
    <location>
        <begin position="1"/>
        <end position="16"/>
    </location>
</feature>
<accession>A0A3M2RQ73</accession>
<feature type="region of interest" description="Disordered" evidence="4">
    <location>
        <begin position="355"/>
        <end position="377"/>
    </location>
</feature>
<proteinExistence type="inferred from homology"/>
<protein>
    <recommendedName>
        <fullName evidence="6">LysM domain-containing protein</fullName>
    </recommendedName>
</protein>
<keyword evidence="2" id="KW-0843">Virulence</keyword>
<feature type="chain" id="PRO_5017956713" description="LysM domain-containing protein" evidence="5">
    <location>
        <begin position="17"/>
        <end position="377"/>
    </location>
</feature>
<dbReference type="Pfam" id="PF01476">
    <property type="entry name" value="LysM"/>
    <property type="match status" value="1"/>
</dbReference>
<evidence type="ECO:0000313" key="7">
    <source>
        <dbReference type="EMBL" id="RMJ07362.1"/>
    </source>
</evidence>
<dbReference type="GO" id="GO:0008061">
    <property type="term" value="F:chitin binding"/>
    <property type="evidence" value="ECO:0007669"/>
    <property type="project" value="UniProtKB-KW"/>
</dbReference>
<dbReference type="STRING" id="2010991.A0A3M2RQ73"/>
<evidence type="ECO:0000256" key="2">
    <source>
        <dbReference type="ARBA" id="ARBA00023026"/>
    </source>
</evidence>
<dbReference type="PANTHER" id="PTHR34997:SF1">
    <property type="entry name" value="PEPTIDOGLYCAN-BINDING LYSIN DOMAIN"/>
    <property type="match status" value="1"/>
</dbReference>
<dbReference type="Proteomes" id="UP000277212">
    <property type="component" value="Unassembled WGS sequence"/>
</dbReference>